<evidence type="ECO:0000256" key="2">
    <source>
        <dbReference type="ARBA" id="ARBA00022553"/>
    </source>
</evidence>
<dbReference type="KEGG" id="bpro:PMF13cell1_00832"/>
<evidence type="ECO:0000256" key="1">
    <source>
        <dbReference type="ARBA" id="ARBA00004370"/>
    </source>
</evidence>
<dbReference type="Gene3D" id="6.10.340.10">
    <property type="match status" value="1"/>
</dbReference>
<keyword evidence="6" id="KW-0418">Kinase</keyword>
<dbReference type="InterPro" id="IPR010559">
    <property type="entry name" value="Sig_transdc_His_kin_internal"/>
</dbReference>
<dbReference type="Pfam" id="PF06580">
    <property type="entry name" value="His_kinase"/>
    <property type="match status" value="1"/>
</dbReference>
<protein>
    <submittedName>
        <fullName evidence="6">Sensor histidine kinase YehU</fullName>
        <ecNumber evidence="6">2.7.13.3</ecNumber>
    </submittedName>
</protein>
<dbReference type="CDD" id="cd06225">
    <property type="entry name" value="HAMP"/>
    <property type="match status" value="1"/>
</dbReference>
<evidence type="ECO:0000313" key="6">
    <source>
        <dbReference type="EMBL" id="QBE95311.1"/>
    </source>
</evidence>
<dbReference type="PANTHER" id="PTHR34220:SF7">
    <property type="entry name" value="SENSOR HISTIDINE KINASE YPDA"/>
    <property type="match status" value="1"/>
</dbReference>
<dbReference type="RefSeq" id="WP_115623509.1">
    <property type="nucleotide sequence ID" value="NZ_AP031439.1"/>
</dbReference>
<feature type="transmembrane region" description="Helical" evidence="4">
    <location>
        <begin position="12"/>
        <end position="38"/>
    </location>
</feature>
<gene>
    <name evidence="6" type="primary">yehU_2</name>
    <name evidence="6" type="ORF">PMF13cell1_00832</name>
</gene>
<keyword evidence="3 6" id="KW-0808">Transferase</keyword>
<dbReference type="PANTHER" id="PTHR34220">
    <property type="entry name" value="SENSOR HISTIDINE KINASE YPDA"/>
    <property type="match status" value="1"/>
</dbReference>
<comment type="subcellular location">
    <subcellularLocation>
        <location evidence="1">Membrane</location>
    </subcellularLocation>
</comment>
<organism evidence="6 7">
    <name type="scientific">Blautia producta</name>
    <dbReference type="NCBI Taxonomy" id="33035"/>
    <lineage>
        <taxon>Bacteria</taxon>
        <taxon>Bacillati</taxon>
        <taxon>Bacillota</taxon>
        <taxon>Clostridia</taxon>
        <taxon>Lachnospirales</taxon>
        <taxon>Lachnospiraceae</taxon>
        <taxon>Blautia</taxon>
    </lineage>
</organism>
<dbReference type="InterPro" id="IPR036890">
    <property type="entry name" value="HATPase_C_sf"/>
</dbReference>
<dbReference type="AlphaFoldDB" id="A0A4P6LSU1"/>
<keyword evidence="4" id="KW-0812">Transmembrane</keyword>
<dbReference type="EC" id="2.7.13.3" evidence="6"/>
<keyword evidence="2" id="KW-0597">Phosphoprotein</keyword>
<reference evidence="6 7" key="1">
    <citation type="submission" date="2019-01" db="EMBL/GenBank/DDBJ databases">
        <title>PMF-metabolizing Aryl O-demethylase.</title>
        <authorList>
            <person name="Kim M."/>
        </authorList>
    </citation>
    <scope>NUCLEOTIDE SEQUENCE [LARGE SCALE GENOMIC DNA]</scope>
    <source>
        <strain evidence="6 7">PMF1</strain>
    </source>
</reference>
<dbReference type="Proteomes" id="UP000289794">
    <property type="component" value="Chromosome"/>
</dbReference>
<dbReference type="Gene3D" id="3.30.565.10">
    <property type="entry name" value="Histidine kinase-like ATPase, C-terminal domain"/>
    <property type="match status" value="1"/>
</dbReference>
<name>A0A4P6LSU1_9FIRM</name>
<evidence type="ECO:0000313" key="7">
    <source>
        <dbReference type="Proteomes" id="UP000289794"/>
    </source>
</evidence>
<dbReference type="GO" id="GO:0000155">
    <property type="term" value="F:phosphorelay sensor kinase activity"/>
    <property type="evidence" value="ECO:0007669"/>
    <property type="project" value="InterPro"/>
</dbReference>
<evidence type="ECO:0000256" key="4">
    <source>
        <dbReference type="SAM" id="Phobius"/>
    </source>
</evidence>
<dbReference type="GO" id="GO:0016020">
    <property type="term" value="C:membrane"/>
    <property type="evidence" value="ECO:0007669"/>
    <property type="project" value="UniProtKB-SubCell"/>
</dbReference>
<accession>A0A4P6LSU1</accession>
<dbReference type="EMBL" id="CP035945">
    <property type="protein sequence ID" value="QBE95311.1"/>
    <property type="molecule type" value="Genomic_DNA"/>
</dbReference>
<dbReference type="SUPFAM" id="SSF55874">
    <property type="entry name" value="ATPase domain of HSP90 chaperone/DNA topoisomerase II/histidine kinase"/>
    <property type="match status" value="1"/>
</dbReference>
<feature type="transmembrane region" description="Helical" evidence="4">
    <location>
        <begin position="293"/>
        <end position="316"/>
    </location>
</feature>
<dbReference type="InterPro" id="IPR003660">
    <property type="entry name" value="HAMP_dom"/>
</dbReference>
<dbReference type="PROSITE" id="PS50885">
    <property type="entry name" value="HAMP"/>
    <property type="match status" value="1"/>
</dbReference>
<feature type="domain" description="HAMP" evidence="5">
    <location>
        <begin position="313"/>
        <end position="367"/>
    </location>
</feature>
<evidence type="ECO:0000259" key="5">
    <source>
        <dbReference type="PROSITE" id="PS50885"/>
    </source>
</evidence>
<keyword evidence="4" id="KW-0472">Membrane</keyword>
<dbReference type="InterPro" id="IPR050640">
    <property type="entry name" value="Bact_2-comp_sensor_kinase"/>
</dbReference>
<sequence>MKKTARLQSMSLKYKILTVILTGFFVLFLAGIISLAFVSKSYEKKLYNSIAASLTDSALEISDQLKYIDTIVDSILANQTIQASLDRSGKSTQNSEKQLCFNQVYSTLCDYFFIFNSDAISYISIFQGDDVISTSNRKLQALPDTVRSKLKQTAYSGQGATVTVTDYGPDHGIFIVKELRKIEGLSLDSLGVLILNIDMDALISASTAASTEFEDISYYLYDDNSLIFNDSALSRQDSTELYQKLKGDYDVVTLKHEKLFAVSGMIPTYGWNYICAVSYNSIYQAITLSSRSFFLIMVLSVILVGIFSTKLVFALFRHFDRLIENMKQFGEGKYEIAASPRDYRQDEIGLLYKNFDTMVEKINTLINENYINELLKKEAQIKAMESQMDPHFLYNTLDSINWRARMIKSEEISQITTALGNLLRLSLGNNSRDFTLRQELTIVDNYIIIQKIRYQKRLDFSVDIPESLLDIPIPKFTLQPLLENAIRYGLEESSETCYITITSHIEGDTLILKIMNTGSSFEEDFMEKLLDGEIQPHGFGIGILNIHKRIQMTYGSEYGLQLYTIEDEDTYEECAAAEIRIPYVQKEENEPC</sequence>
<proteinExistence type="predicted"/>
<evidence type="ECO:0000256" key="3">
    <source>
        <dbReference type="ARBA" id="ARBA00022679"/>
    </source>
</evidence>
<keyword evidence="4" id="KW-1133">Transmembrane helix</keyword>